<dbReference type="EMBL" id="CP012342">
    <property type="protein sequence ID" value="AKV59779.1"/>
    <property type="molecule type" value="Genomic_DNA"/>
</dbReference>
<reference evidence="1 2" key="1">
    <citation type="submission" date="2015-08" db="EMBL/GenBank/DDBJ databases">
        <authorList>
            <person name="Babu N.S."/>
            <person name="Beckwith C.J."/>
            <person name="Beseler K.G."/>
            <person name="Brison A."/>
            <person name="Carone J.V."/>
            <person name="Caskin T.P."/>
            <person name="Diamond M."/>
            <person name="Durham M.E."/>
            <person name="Foxe J.M."/>
            <person name="Go M."/>
            <person name="Henderson B.A."/>
            <person name="Jones I.B."/>
            <person name="McGettigan J.A."/>
            <person name="Micheletti S.J."/>
            <person name="Nasrallah M.E."/>
            <person name="Ortiz D."/>
            <person name="Piller C.R."/>
            <person name="Privatt S.R."/>
            <person name="Schneider S.L."/>
            <person name="Sharp S."/>
            <person name="Smith T.C."/>
            <person name="Stanton J.D."/>
            <person name="Ullery H.E."/>
            <person name="Wilson R.J."/>
            <person name="Serrano M.G."/>
            <person name="Buck G."/>
            <person name="Lee V."/>
            <person name="Wang Y."/>
            <person name="Carvalho R."/>
            <person name="Voegtly L."/>
            <person name="Shi R."/>
            <person name="Duckworth R."/>
            <person name="Johnson A."/>
            <person name="Loviza R."/>
            <person name="Walstead R."/>
            <person name="Shah Z."/>
            <person name="Kiflezghi M."/>
            <person name="Wade K."/>
            <person name="Ball S.L."/>
            <person name="Bradley K.W."/>
            <person name="Asai D.J."/>
            <person name="Bowman C.A."/>
            <person name="Russell D.A."/>
            <person name="Pope W.H."/>
            <person name="Jacobs-Sera D."/>
            <person name="Hendrix R.W."/>
            <person name="Hatfull G.F."/>
        </authorList>
    </citation>
    <scope>NUCLEOTIDE SEQUENCE [LARGE SCALE GENOMIC DNA]</scope>
    <source>
        <strain evidence="1 2">PUDD_83A45</strain>
    </source>
</reference>
<organism evidence="1 2">
    <name type="scientific">Corynebacterium riegelii</name>
    <dbReference type="NCBI Taxonomy" id="156976"/>
    <lineage>
        <taxon>Bacteria</taxon>
        <taxon>Bacillati</taxon>
        <taxon>Actinomycetota</taxon>
        <taxon>Actinomycetes</taxon>
        <taxon>Mycobacteriales</taxon>
        <taxon>Corynebacteriaceae</taxon>
        <taxon>Corynebacterium</taxon>
    </lineage>
</organism>
<dbReference type="PATRIC" id="fig|156976.3.peg.326"/>
<protein>
    <submittedName>
        <fullName evidence="1">Uncharacterized protein</fullName>
    </submittedName>
</protein>
<accession>A0A0K1REE5</accession>
<sequence>MEGVPAFPVDAPQVDLVIPGDNPQVLAYQDAEEPWEANVVVSGGVAQAAAPKDDANFDATAPAGGDVMETDLTLTVTSGPARAPQDGEEDAAREVELITRGGGHTDLDLGLQVAGNDGFTMRWRAAESGAVQSVKMLPPVDSPEAGREVVERALLSVMNSTVVFPKEPVGVGGQWTVTTRVTGDAAMVRTTTYTVREINGSDVHLDVDIEESPTQKELRIDNEVAGDLDGAMLSVESTSTTSTGELTVDLTKPLPTGGRIAATTRLVYAGEDTQFRIVQDVTNAVTYGK</sequence>
<proteinExistence type="predicted"/>
<gene>
    <name evidence="1" type="ORF">AK829_01665</name>
</gene>
<evidence type="ECO:0000313" key="2">
    <source>
        <dbReference type="Proteomes" id="UP000060016"/>
    </source>
</evidence>
<dbReference type="Pfam" id="PF19777">
    <property type="entry name" value="DUF6263"/>
    <property type="match status" value="1"/>
</dbReference>
<dbReference type="STRING" id="156976.AK829_01665"/>
<evidence type="ECO:0000313" key="1">
    <source>
        <dbReference type="EMBL" id="AKV59779.1"/>
    </source>
</evidence>
<keyword evidence="2" id="KW-1185">Reference proteome</keyword>
<dbReference type="Proteomes" id="UP000060016">
    <property type="component" value="Chromosome"/>
</dbReference>
<dbReference type="AlphaFoldDB" id="A0A0K1REE5"/>
<dbReference type="KEGG" id="crie:AK829_01665"/>
<name>A0A0K1REE5_9CORY</name>
<dbReference type="InterPro" id="IPR046230">
    <property type="entry name" value="DUF6263"/>
</dbReference>